<sequence>MAAHALMSQAQREEPAVAFEIGPREQVREYTVPARGRHPGHKAEVHVRVINGKRFAFGRFTYNNGLIAIQAIVPGSFVKGQPDIHYWPNRDED</sequence>
<evidence type="ECO:0000313" key="3">
    <source>
        <dbReference type="Proteomes" id="UP000292314"/>
    </source>
</evidence>
<gene>
    <name evidence="2" type="primary">69</name>
    <name evidence="2" type="ORF">SEA_CAELUM_69</name>
</gene>
<dbReference type="EMBL" id="MK524524">
    <property type="protein sequence ID" value="QBI99429.1"/>
    <property type="molecule type" value="Genomic_DNA"/>
</dbReference>
<feature type="region of interest" description="Disordered" evidence="1">
    <location>
        <begin position="1"/>
        <end position="20"/>
    </location>
</feature>
<evidence type="ECO:0000313" key="2">
    <source>
        <dbReference type="EMBL" id="QBI99429.1"/>
    </source>
</evidence>
<accession>A0A481VZT7</accession>
<reference evidence="2 3" key="1">
    <citation type="submission" date="2019-02" db="EMBL/GenBank/DDBJ databases">
        <authorList>
            <person name="Paul L."/>
            <person name="Brownson E.L."/>
            <person name="Lucero K."/>
            <person name="Page S.T."/>
            <person name="Garlena R.A."/>
            <person name="Russell D.A."/>
            <person name="Pope W.H."/>
            <person name="Jacobs-Sera D."/>
            <person name="Hatfull G.F."/>
        </authorList>
    </citation>
    <scope>NUCLEOTIDE SEQUENCE [LARGE SCALE GENOMIC DNA]</scope>
</reference>
<dbReference type="RefSeq" id="YP_010055518.1">
    <property type="nucleotide sequence ID" value="NC_054666.1"/>
</dbReference>
<name>A0A481VZT7_9CAUD</name>
<dbReference type="GeneID" id="64471442"/>
<evidence type="ECO:0000256" key="1">
    <source>
        <dbReference type="SAM" id="MobiDB-lite"/>
    </source>
</evidence>
<keyword evidence="3" id="KW-1185">Reference proteome</keyword>
<proteinExistence type="predicted"/>
<dbReference type="KEGG" id="vg:64471442"/>
<organism evidence="2 3">
    <name type="scientific">Streptomyces phage Caelum</name>
    <dbReference type="NCBI Taxonomy" id="2530160"/>
    <lineage>
        <taxon>Viruses</taxon>
        <taxon>Duplodnaviria</taxon>
        <taxon>Heunggongvirae</taxon>
        <taxon>Uroviricota</taxon>
        <taxon>Caudoviricetes</taxon>
        <taxon>Arquatrovirinae</taxon>
        <taxon>Caelumvirus</taxon>
        <taxon>Caelumvirus caelum</taxon>
    </lineage>
</organism>
<protein>
    <submittedName>
        <fullName evidence="2">Uncharacterized protein</fullName>
    </submittedName>
</protein>
<dbReference type="Proteomes" id="UP000292314">
    <property type="component" value="Genome"/>
</dbReference>